<name>A0A0J1AUX9_9TREE</name>
<dbReference type="Proteomes" id="UP000053611">
    <property type="component" value="Unassembled WGS sequence"/>
</dbReference>
<gene>
    <name evidence="3" type="ORF">CC85DRAFT_314074</name>
</gene>
<dbReference type="RefSeq" id="XP_018275580.1">
    <property type="nucleotide sequence ID" value="XM_018426098.1"/>
</dbReference>
<feature type="compositionally biased region" description="Low complexity" evidence="1">
    <location>
        <begin position="8"/>
        <end position="20"/>
    </location>
</feature>
<feature type="compositionally biased region" description="Basic and acidic residues" evidence="1">
    <location>
        <begin position="223"/>
        <end position="238"/>
    </location>
</feature>
<protein>
    <recommendedName>
        <fullName evidence="2">Myb-like domain-containing protein</fullName>
    </recommendedName>
</protein>
<reference evidence="3 4" key="1">
    <citation type="submission" date="2015-03" db="EMBL/GenBank/DDBJ databases">
        <title>Genomics and transcriptomics of the oil-accumulating basidiomycete yeast T. oleaginosus allow insights into substrate utilization and the diverse evolutionary trajectories of mating systems in fungi.</title>
        <authorList>
            <consortium name="DOE Joint Genome Institute"/>
            <person name="Kourist R."/>
            <person name="Kracht O."/>
            <person name="Bracharz F."/>
            <person name="Lipzen A."/>
            <person name="Nolan M."/>
            <person name="Ohm R."/>
            <person name="Grigoriev I."/>
            <person name="Sun S."/>
            <person name="Heitman J."/>
            <person name="Bruck T."/>
            <person name="Nowrousian M."/>
        </authorList>
    </citation>
    <scope>NUCLEOTIDE SEQUENCE [LARGE SCALE GENOMIC DNA]</scope>
    <source>
        <strain evidence="3 4">IBC0246</strain>
    </source>
</reference>
<dbReference type="PROSITE" id="PS50090">
    <property type="entry name" value="MYB_LIKE"/>
    <property type="match status" value="1"/>
</dbReference>
<dbReference type="SMART" id="SM00717">
    <property type="entry name" value="SANT"/>
    <property type="match status" value="1"/>
</dbReference>
<sequence>MPQRRPRSSTASSAAFSPVSTNSSIQPDHSFRRPRPRRRDSLLDRNVAALRQIDVDSSDVSVDPASSPTITSFSGRSPVREPRLVPAHREGSSRLCEQEPSTSTVRRRRVEGGPPSGTDLNHAATKGSPWTSDDLERLYRTVKVTRRDLSWATVGDRVGDRTAGECAAKWREVEVKIINFIRTLGEAGNPGDADESASEENDDRFGDDEWEAGEPNSEDEGNCAERSRGTRARSEGKR</sequence>
<feature type="compositionally biased region" description="Polar residues" evidence="1">
    <location>
        <begin position="64"/>
        <end position="75"/>
    </location>
</feature>
<evidence type="ECO:0000259" key="2">
    <source>
        <dbReference type="PROSITE" id="PS50090"/>
    </source>
</evidence>
<feature type="domain" description="Myb-like" evidence="2">
    <location>
        <begin position="122"/>
        <end position="174"/>
    </location>
</feature>
<feature type="region of interest" description="Disordered" evidence="1">
    <location>
        <begin position="1"/>
        <end position="41"/>
    </location>
</feature>
<organism evidence="3 4">
    <name type="scientific">Cutaneotrichosporon oleaginosum</name>
    <dbReference type="NCBI Taxonomy" id="879819"/>
    <lineage>
        <taxon>Eukaryota</taxon>
        <taxon>Fungi</taxon>
        <taxon>Dikarya</taxon>
        <taxon>Basidiomycota</taxon>
        <taxon>Agaricomycotina</taxon>
        <taxon>Tremellomycetes</taxon>
        <taxon>Trichosporonales</taxon>
        <taxon>Trichosporonaceae</taxon>
        <taxon>Cutaneotrichosporon</taxon>
    </lineage>
</organism>
<dbReference type="CDD" id="cd00167">
    <property type="entry name" value="SANT"/>
    <property type="match status" value="1"/>
</dbReference>
<evidence type="ECO:0000313" key="3">
    <source>
        <dbReference type="EMBL" id="KLT39089.1"/>
    </source>
</evidence>
<dbReference type="Gene3D" id="1.10.10.60">
    <property type="entry name" value="Homeodomain-like"/>
    <property type="match status" value="1"/>
</dbReference>
<dbReference type="SUPFAM" id="SSF46689">
    <property type="entry name" value="Homeodomain-like"/>
    <property type="match status" value="1"/>
</dbReference>
<feature type="region of interest" description="Disordered" evidence="1">
    <location>
        <begin position="55"/>
        <end position="131"/>
    </location>
</feature>
<dbReference type="InterPro" id="IPR009057">
    <property type="entry name" value="Homeodomain-like_sf"/>
</dbReference>
<proteinExistence type="predicted"/>
<evidence type="ECO:0000313" key="4">
    <source>
        <dbReference type="Proteomes" id="UP000053611"/>
    </source>
</evidence>
<dbReference type="AlphaFoldDB" id="A0A0J1AUX9"/>
<feature type="compositionally biased region" description="Acidic residues" evidence="1">
    <location>
        <begin position="192"/>
        <end position="222"/>
    </location>
</feature>
<accession>A0A0J1AUX9</accession>
<dbReference type="GeneID" id="28986701"/>
<keyword evidence="4" id="KW-1185">Reference proteome</keyword>
<feature type="compositionally biased region" description="Basic and acidic residues" evidence="1">
    <location>
        <begin position="78"/>
        <end position="92"/>
    </location>
</feature>
<dbReference type="EMBL" id="KQ087271">
    <property type="protein sequence ID" value="KLT39089.1"/>
    <property type="molecule type" value="Genomic_DNA"/>
</dbReference>
<feature type="region of interest" description="Disordered" evidence="1">
    <location>
        <begin position="185"/>
        <end position="238"/>
    </location>
</feature>
<dbReference type="InterPro" id="IPR001005">
    <property type="entry name" value="SANT/Myb"/>
</dbReference>
<evidence type="ECO:0000256" key="1">
    <source>
        <dbReference type="SAM" id="MobiDB-lite"/>
    </source>
</evidence>